<organism evidence="1 2">
    <name type="scientific">Lactobacillus helveticus</name>
    <name type="common">Lactobacillus suntoryeus</name>
    <dbReference type="NCBI Taxonomy" id="1587"/>
    <lineage>
        <taxon>Bacteria</taxon>
        <taxon>Bacillati</taxon>
        <taxon>Bacillota</taxon>
        <taxon>Bacilli</taxon>
        <taxon>Lactobacillales</taxon>
        <taxon>Lactobacillaceae</taxon>
        <taxon>Lactobacillus</taxon>
    </lineage>
</organism>
<sequence length="52" mass="6069">MRKLNKFEEVRNKLQMILEMLNRMPLEHGGANDVFAVTAKDMDNFLAEVTMQ</sequence>
<dbReference type="Proteomes" id="UP000630086">
    <property type="component" value="Unassembled WGS sequence"/>
</dbReference>
<evidence type="ECO:0000313" key="1">
    <source>
        <dbReference type="EMBL" id="GFP12612.1"/>
    </source>
</evidence>
<comment type="caution">
    <text evidence="1">The sequence shown here is derived from an EMBL/GenBank/DDBJ whole genome shotgun (WGS) entry which is preliminary data.</text>
</comment>
<accession>A0AAV4E4V4</accession>
<evidence type="ECO:0000313" key="2">
    <source>
        <dbReference type="Proteomes" id="UP000630086"/>
    </source>
</evidence>
<gene>
    <name evidence="1" type="ORF">LHEJCM1062_04840</name>
</gene>
<dbReference type="EMBL" id="BLYV01000099">
    <property type="protein sequence ID" value="GFP12612.1"/>
    <property type="molecule type" value="Genomic_DNA"/>
</dbReference>
<dbReference type="RefSeq" id="WP_014564171.1">
    <property type="nucleotide sequence ID" value="NZ_WCFU01000043.1"/>
</dbReference>
<reference evidence="1" key="1">
    <citation type="submission" date="2020-07" db="EMBL/GenBank/DDBJ databases">
        <title>Draft genome sequence of Lactobacillus helveticus strain JCM 1062.</title>
        <authorList>
            <person name="Endo A."/>
            <person name="Maeno S."/>
            <person name="Kido Y."/>
        </authorList>
    </citation>
    <scope>NUCLEOTIDE SEQUENCE</scope>
    <source>
        <strain evidence="1">JCM 1062</strain>
    </source>
</reference>
<proteinExistence type="predicted"/>
<dbReference type="AlphaFoldDB" id="A0AAV4E4V4"/>
<protein>
    <submittedName>
        <fullName evidence="1">Uncharacterized protein</fullName>
    </submittedName>
</protein>
<name>A0AAV4E4V4_LACHE</name>